<keyword evidence="2" id="KW-0479">Metal-binding</keyword>
<proteinExistence type="inferred from homology"/>
<dbReference type="Proteomes" id="UP000643279">
    <property type="component" value="Unassembled WGS sequence"/>
</dbReference>
<evidence type="ECO:0000256" key="2">
    <source>
        <dbReference type="ARBA" id="ARBA00022723"/>
    </source>
</evidence>
<dbReference type="EMBL" id="BMFW01000037">
    <property type="protein sequence ID" value="GGI01747.1"/>
    <property type="molecule type" value="Genomic_DNA"/>
</dbReference>
<keyword evidence="5" id="KW-1185">Reference proteome</keyword>
<keyword evidence="4" id="KW-0378">Hydrolase</keyword>
<feature type="domain" description="Fumarylacetoacetase-like C-terminal" evidence="3">
    <location>
        <begin position="175"/>
        <end position="360"/>
    </location>
</feature>
<evidence type="ECO:0000259" key="3">
    <source>
        <dbReference type="Pfam" id="PF01557"/>
    </source>
</evidence>
<evidence type="ECO:0000256" key="1">
    <source>
        <dbReference type="ARBA" id="ARBA00010211"/>
    </source>
</evidence>
<gene>
    <name evidence="4" type="ORF">GCM10007170_41900</name>
</gene>
<reference evidence="5" key="1">
    <citation type="journal article" date="2019" name="Int. J. Syst. Evol. Microbiol.">
        <title>The Global Catalogue of Microorganisms (GCM) 10K type strain sequencing project: providing services to taxonomists for standard genome sequencing and annotation.</title>
        <authorList>
            <consortium name="The Broad Institute Genomics Platform"/>
            <consortium name="The Broad Institute Genome Sequencing Center for Infectious Disease"/>
            <person name="Wu L."/>
            <person name="Ma J."/>
        </authorList>
    </citation>
    <scope>NUCLEOTIDE SEQUENCE [LARGE SCALE GENOMIC DNA]</scope>
    <source>
        <strain evidence="5">CGMCC 1.12778</strain>
    </source>
</reference>
<comment type="caution">
    <text evidence="4">The sequence shown here is derived from an EMBL/GenBank/DDBJ whole genome shotgun (WGS) entry which is preliminary data.</text>
</comment>
<dbReference type="PANTHER" id="PTHR42796:SF7">
    <property type="entry name" value="2-DEHYDRO-3-DEOXY-D-ARABINONATE DEHYDRATASE"/>
    <property type="match status" value="1"/>
</dbReference>
<dbReference type="PANTHER" id="PTHR42796">
    <property type="entry name" value="FUMARYLACETOACETATE HYDROLASE DOMAIN-CONTAINING PROTEIN 2A-RELATED"/>
    <property type="match status" value="1"/>
</dbReference>
<dbReference type="InterPro" id="IPR011234">
    <property type="entry name" value="Fumarylacetoacetase-like_C"/>
</dbReference>
<evidence type="ECO:0000313" key="5">
    <source>
        <dbReference type="Proteomes" id="UP000643279"/>
    </source>
</evidence>
<accession>A0ABQ2AY19</accession>
<comment type="similarity">
    <text evidence="1">Belongs to the FAH family.</text>
</comment>
<dbReference type="InterPro" id="IPR036663">
    <property type="entry name" value="Fumarylacetoacetase_C_sf"/>
</dbReference>
<dbReference type="Gene3D" id="3.90.850.10">
    <property type="entry name" value="Fumarylacetoacetase-like, C-terminal domain"/>
    <property type="match status" value="1"/>
</dbReference>
<name>A0ABQ2AY19_9MICC</name>
<sequence>MTIVTGDQILPADADEALLVGRIWDPESGGPRIVSIRGREVFDHTPQVRTISELMDLEDPAALITAAQDSPRWDLAPLVEASLAQEQAEPHFLAPVDLQVIKACGVTFVDSMIERVIEERCGGDIQQAAAVRESVLSVLGADIASVRPGSPEARQVKDVLTAQGMWSQYLEVGLRPDPEVFTKSPVLSSVGFGSHIGIPSFSNWNNPEPELVLVVDARGRVRGATLGNDVNLRDVEGRSALLLGMAKDNNASCSIGPFIRLFHKDFTLETLRGEDITLTVEGADGYRLEGNNSLSRISRPFEELISAAFGGHHQYPDGFALFTGTLFAPTQDREAPGLGFTHKEGDTVTIRSGHLGALINITGKTEALAPWTYGIRDFTNYLSRLS</sequence>
<dbReference type="Pfam" id="PF01557">
    <property type="entry name" value="FAA_hydrolase"/>
    <property type="match status" value="1"/>
</dbReference>
<protein>
    <submittedName>
        <fullName evidence="4">Fumarylacetoacetate hydrolase</fullName>
    </submittedName>
</protein>
<dbReference type="RefSeq" id="WP_188573453.1">
    <property type="nucleotide sequence ID" value="NZ_BMFW01000037.1"/>
</dbReference>
<dbReference type="InterPro" id="IPR051121">
    <property type="entry name" value="FAH"/>
</dbReference>
<dbReference type="GO" id="GO:0016787">
    <property type="term" value="F:hydrolase activity"/>
    <property type="evidence" value="ECO:0007669"/>
    <property type="project" value="UniProtKB-KW"/>
</dbReference>
<dbReference type="SUPFAM" id="SSF56529">
    <property type="entry name" value="FAH"/>
    <property type="match status" value="1"/>
</dbReference>
<organism evidence="4 5">
    <name type="scientific">Arthrobacter liuii</name>
    <dbReference type="NCBI Taxonomy" id="1476996"/>
    <lineage>
        <taxon>Bacteria</taxon>
        <taxon>Bacillati</taxon>
        <taxon>Actinomycetota</taxon>
        <taxon>Actinomycetes</taxon>
        <taxon>Micrococcales</taxon>
        <taxon>Micrococcaceae</taxon>
        <taxon>Arthrobacter</taxon>
    </lineage>
</organism>
<evidence type="ECO:0000313" key="4">
    <source>
        <dbReference type="EMBL" id="GGI01747.1"/>
    </source>
</evidence>